<evidence type="ECO:0000259" key="1">
    <source>
        <dbReference type="Pfam" id="PF02342"/>
    </source>
</evidence>
<proteinExistence type="predicted"/>
<dbReference type="PANTHER" id="PTHR32097">
    <property type="entry name" value="CAMP-BINDING PROTEIN 1-RELATED"/>
    <property type="match status" value="1"/>
</dbReference>
<dbReference type="CDD" id="cd06974">
    <property type="entry name" value="TerD_like"/>
    <property type="match status" value="1"/>
</dbReference>
<dbReference type="Pfam" id="PF02342">
    <property type="entry name" value="TerD"/>
    <property type="match status" value="1"/>
</dbReference>
<dbReference type="RefSeq" id="WP_011614253.1">
    <property type="nucleotide sequence ID" value="NC_008312.1"/>
</dbReference>
<organism evidence="2">
    <name type="scientific">Trichodesmium erythraeum (strain IMS101)</name>
    <dbReference type="NCBI Taxonomy" id="203124"/>
    <lineage>
        <taxon>Bacteria</taxon>
        <taxon>Bacillati</taxon>
        <taxon>Cyanobacteriota</taxon>
        <taxon>Cyanophyceae</taxon>
        <taxon>Oscillatoriophycideae</taxon>
        <taxon>Oscillatoriales</taxon>
        <taxon>Microcoleaceae</taxon>
        <taxon>Trichodesmium</taxon>
    </lineage>
</organism>
<dbReference type="HOGENOM" id="CLU_055120_2_2_3"/>
<dbReference type="eggNOG" id="COG2310">
    <property type="taxonomic scope" value="Bacteria"/>
</dbReference>
<dbReference type="InterPro" id="IPR051324">
    <property type="entry name" value="Stress/Tellurium_Resist"/>
</dbReference>
<gene>
    <name evidence="2" type="ordered locus">Tery_5053</name>
</gene>
<dbReference type="EMBL" id="CP000393">
    <property type="protein sequence ID" value="ABG53960.1"/>
    <property type="molecule type" value="Genomic_DNA"/>
</dbReference>
<accession>Q10UW4</accession>
<name>Q10UW4_TRIEI</name>
<dbReference type="AlphaFoldDB" id="Q10UW4"/>
<dbReference type="InterPro" id="IPR003325">
    <property type="entry name" value="TerD"/>
</dbReference>
<feature type="domain" description="TerD" evidence="1">
    <location>
        <begin position="1"/>
        <end position="198"/>
    </location>
</feature>
<dbReference type="OrthoDB" id="4123258at2"/>
<reference evidence="2" key="1">
    <citation type="submission" date="2006-06" db="EMBL/GenBank/DDBJ databases">
        <title>Complete sequence of Trichodesmium erythraeum IMS101.</title>
        <authorList>
            <consortium name="US DOE Joint Genome Institute"/>
            <person name="Copeland A."/>
            <person name="Lucas S."/>
            <person name="Lapidus A."/>
            <person name="Barry K."/>
            <person name="Detter J.C."/>
            <person name="Glavina del Rio T."/>
            <person name="Hammon N."/>
            <person name="Israni S."/>
            <person name="Dalin E."/>
            <person name="Tice H."/>
            <person name="Pitluck S."/>
            <person name="Kiss H."/>
            <person name="Munk A.C."/>
            <person name="Brettin T."/>
            <person name="Bruce D."/>
            <person name="Han C."/>
            <person name="Tapia R."/>
            <person name="Gilna P."/>
            <person name="Schmutz J."/>
            <person name="Larimer F."/>
            <person name="Land M."/>
            <person name="Hauser L."/>
            <person name="Kyrpides N."/>
            <person name="Kim E."/>
            <person name="Richardson P."/>
        </authorList>
    </citation>
    <scope>NUCLEOTIDE SEQUENCE [LARGE SCALE GENOMIC DNA]</scope>
    <source>
        <strain evidence="2">IMS101</strain>
    </source>
</reference>
<dbReference type="Gene3D" id="2.60.60.30">
    <property type="entry name" value="sav2460 like domains"/>
    <property type="match status" value="1"/>
</dbReference>
<sequence length="200" mass="22552">MSINLKKGQKILLDKSEYDLSRLTMGLGWDVAKYTGGLAGLFVNRSDFDLDGYAILLEENDKLKNYKEDVIYYGHLESKDKTIIHSGDNLTGEGEGDDEQIILKLNSIPEKYQKIILAVSIYQAKERKQQFGMVENAFVRAVDYKGVEIARYTLSGNGTYQGKISMLMGAVYRDDKYWKFNALGNPLDSDMNGVVGSFMK</sequence>
<dbReference type="KEGG" id="ter:Tery_5053"/>
<evidence type="ECO:0000313" key="2">
    <source>
        <dbReference type="EMBL" id="ABG53960.1"/>
    </source>
</evidence>
<protein>
    <submittedName>
        <fullName evidence="2">Stress protein</fullName>
    </submittedName>
</protein>
<dbReference type="PANTHER" id="PTHR32097:SF17">
    <property type="entry name" value="CAMP-BINDING PROTEIN 1-RELATED"/>
    <property type="match status" value="1"/>
</dbReference>